<dbReference type="AlphaFoldDB" id="A0A2P9AEW4"/>
<organism evidence="1 2">
    <name type="scientific">Mesorhizobium delmotii</name>
    <dbReference type="NCBI Taxonomy" id="1631247"/>
    <lineage>
        <taxon>Bacteria</taxon>
        <taxon>Pseudomonadati</taxon>
        <taxon>Pseudomonadota</taxon>
        <taxon>Alphaproteobacteria</taxon>
        <taxon>Hyphomicrobiales</taxon>
        <taxon>Phyllobacteriaceae</taxon>
        <taxon>Mesorhizobium</taxon>
    </lineage>
</organism>
<protein>
    <submittedName>
        <fullName evidence="1">Uncharacterized protein</fullName>
    </submittedName>
</protein>
<gene>
    <name evidence="1" type="ORF">BQ8482_111598</name>
</gene>
<reference evidence="2" key="1">
    <citation type="submission" date="2016-12" db="EMBL/GenBank/DDBJ databases">
        <authorList>
            <person name="Brunel B."/>
        </authorList>
    </citation>
    <scope>NUCLEOTIDE SEQUENCE [LARGE SCALE GENOMIC DNA]</scope>
</reference>
<evidence type="ECO:0000313" key="2">
    <source>
        <dbReference type="Proteomes" id="UP000245698"/>
    </source>
</evidence>
<sequence>MSKCTETSGFLPVVNLMISNTSPVPTLRYQGIRKLFKASIFAADPLDRTIASGRNLFIDHSDEAAMLPKVFISKRAKKPIHGRFRIEPLRVSFVDLVR</sequence>
<dbReference type="Proteomes" id="UP000245698">
    <property type="component" value="Unassembled WGS sequence"/>
</dbReference>
<accession>A0A2P9AEW4</accession>
<name>A0A2P9AEW4_9HYPH</name>
<proteinExistence type="predicted"/>
<keyword evidence="2" id="KW-1185">Reference proteome</keyword>
<evidence type="ECO:0000313" key="1">
    <source>
        <dbReference type="EMBL" id="SJM29668.1"/>
    </source>
</evidence>
<dbReference type="EMBL" id="FUIG01000013">
    <property type="protein sequence ID" value="SJM29668.1"/>
    <property type="molecule type" value="Genomic_DNA"/>
</dbReference>